<dbReference type="EMBL" id="BMIQ01000011">
    <property type="protein sequence ID" value="GGE22901.1"/>
    <property type="molecule type" value="Genomic_DNA"/>
</dbReference>
<keyword evidence="3 10" id="KW-1134">Transmembrane beta strand</keyword>
<accession>A0A917EC98</accession>
<protein>
    <recommendedName>
        <fullName evidence="10">Porin</fullName>
    </recommendedName>
</protein>
<dbReference type="SUPFAM" id="SSF56935">
    <property type="entry name" value="Porins"/>
    <property type="match status" value="1"/>
</dbReference>
<dbReference type="GO" id="GO:0046930">
    <property type="term" value="C:pore complex"/>
    <property type="evidence" value="ECO:0007669"/>
    <property type="project" value="UniProtKB-KW"/>
</dbReference>
<sequence length="429" mass="46789">MTIKKLLLGFAAALAAVSGARAADAPVTQVEPEPVEYVRVCDVYGTGFFYLPGTETCLKIGGYVRMRVQANDQEYNSDPDRERFNGAGTLIGDDYTVGTRTRARLEFDAREETELGTLRGKVRLEANNTFNDSAAYQMDEGYLQLGGLTVGYLDTVWTANDGGVEDGLLLDEYDFATGDFNANRISYTYSASGFSGTLSLEDDGSGDFVPDVLAKLAYKGKWGGAYVIGVYDEDSGEQSNARRGTNPLDIRTIYSLTTDEFDGDGKDGAFAVKGGFLLNNLVADKSVLKFEGHYAFDPTIYARIDDVGRVSTRGTNDFNQSSLNSINGGRLNISSEWQVGGAYRQDIGKLFVIANGIYGRTFDLNATSPGFNYGNVGSIDYWGVGGDIGYKVTSNFTVKAEVSYVDLDLPANVDDFDQTRGFIEFRRDF</sequence>
<gene>
    <name evidence="11" type="ORF">GCM10011390_47910</name>
</gene>
<keyword evidence="4 10" id="KW-0812">Transmembrane</keyword>
<comment type="caution">
    <text evidence="11">The sequence shown here is derived from an EMBL/GenBank/DDBJ whole genome shotgun (WGS) entry which is preliminary data.</text>
</comment>
<evidence type="ECO:0000256" key="4">
    <source>
        <dbReference type="ARBA" id="ARBA00022692"/>
    </source>
</evidence>
<keyword evidence="2 10" id="KW-0813">Transport</keyword>
<keyword evidence="8 10" id="KW-0472">Membrane</keyword>
<comment type="domain">
    <text evidence="10">Consists of 16-stranded beta-barrel sheets, with large surface-exposed loops, that form a transmembrane pore at the center of each barrel. The pore is partially ocluded by a peptide loop that folds into the pore lumen.</text>
</comment>
<dbReference type="GO" id="GO:0015288">
    <property type="term" value="F:porin activity"/>
    <property type="evidence" value="ECO:0007669"/>
    <property type="project" value="UniProtKB-KW"/>
</dbReference>
<reference evidence="11" key="2">
    <citation type="submission" date="2020-09" db="EMBL/GenBank/DDBJ databases">
        <authorList>
            <person name="Sun Q."/>
            <person name="Zhou Y."/>
        </authorList>
    </citation>
    <scope>NUCLEOTIDE SEQUENCE</scope>
    <source>
        <strain evidence="11">CGMCC 1.15367</strain>
    </source>
</reference>
<keyword evidence="9 10" id="KW-0998">Cell outer membrane</keyword>
<evidence type="ECO:0000313" key="12">
    <source>
        <dbReference type="Proteomes" id="UP000644699"/>
    </source>
</evidence>
<dbReference type="InterPro" id="IPR003684">
    <property type="entry name" value="Porin_alphabac"/>
</dbReference>
<comment type="subcellular location">
    <subcellularLocation>
        <location evidence="10">Cell outer membrane</location>
        <topology evidence="10">Multi-pass membrane protein</topology>
    </subcellularLocation>
</comment>
<keyword evidence="6 10" id="KW-0406">Ion transport</keyword>
<dbReference type="AlphaFoldDB" id="A0A917EC98"/>
<evidence type="ECO:0000256" key="5">
    <source>
        <dbReference type="ARBA" id="ARBA00022729"/>
    </source>
</evidence>
<dbReference type="RefSeq" id="WP_188913045.1">
    <property type="nucleotide sequence ID" value="NZ_BMIQ01000011.1"/>
</dbReference>
<evidence type="ECO:0000256" key="2">
    <source>
        <dbReference type="ARBA" id="ARBA00022448"/>
    </source>
</evidence>
<comment type="function">
    <text evidence="10">Forms passive diffusion pores that allow small molecular weight hydrophilic materials across the outer membrane.</text>
</comment>
<evidence type="ECO:0000313" key="11">
    <source>
        <dbReference type="EMBL" id="GGE22901.1"/>
    </source>
</evidence>
<evidence type="ECO:0000256" key="7">
    <source>
        <dbReference type="ARBA" id="ARBA00023114"/>
    </source>
</evidence>
<evidence type="ECO:0000256" key="6">
    <source>
        <dbReference type="ARBA" id="ARBA00023065"/>
    </source>
</evidence>
<dbReference type="Proteomes" id="UP000644699">
    <property type="component" value="Unassembled WGS sequence"/>
</dbReference>
<evidence type="ECO:0000256" key="1">
    <source>
        <dbReference type="ARBA" id="ARBA00009521"/>
    </source>
</evidence>
<dbReference type="GO" id="GO:0009279">
    <property type="term" value="C:cell outer membrane"/>
    <property type="evidence" value="ECO:0007669"/>
    <property type="project" value="UniProtKB-SubCell"/>
</dbReference>
<comment type="similarity">
    <text evidence="1 10">Belongs to the alphaproteobacteria porin family.</text>
</comment>
<keyword evidence="12" id="KW-1185">Reference proteome</keyword>
<dbReference type="Pfam" id="PF02530">
    <property type="entry name" value="Porin_2"/>
    <property type="match status" value="1"/>
</dbReference>
<organism evidence="11 12">
    <name type="scientific">Aureimonas endophytica</name>
    <dbReference type="NCBI Taxonomy" id="2027858"/>
    <lineage>
        <taxon>Bacteria</taxon>
        <taxon>Pseudomonadati</taxon>
        <taxon>Pseudomonadota</taxon>
        <taxon>Alphaproteobacteria</taxon>
        <taxon>Hyphomicrobiales</taxon>
        <taxon>Aurantimonadaceae</taxon>
        <taxon>Aureimonas</taxon>
    </lineage>
</organism>
<feature type="chain" id="PRO_5038166507" description="Porin" evidence="10">
    <location>
        <begin position="23"/>
        <end position="429"/>
    </location>
</feature>
<keyword evidence="7 10" id="KW-0626">Porin</keyword>
<proteinExistence type="inferred from homology"/>
<evidence type="ECO:0000256" key="10">
    <source>
        <dbReference type="RuleBase" id="RU364005"/>
    </source>
</evidence>
<evidence type="ECO:0000256" key="3">
    <source>
        <dbReference type="ARBA" id="ARBA00022452"/>
    </source>
</evidence>
<evidence type="ECO:0000256" key="8">
    <source>
        <dbReference type="ARBA" id="ARBA00023136"/>
    </source>
</evidence>
<evidence type="ECO:0000256" key="9">
    <source>
        <dbReference type="ARBA" id="ARBA00023237"/>
    </source>
</evidence>
<dbReference type="GO" id="GO:0006811">
    <property type="term" value="P:monoatomic ion transport"/>
    <property type="evidence" value="ECO:0007669"/>
    <property type="project" value="UniProtKB-KW"/>
</dbReference>
<keyword evidence="5 10" id="KW-0732">Signal</keyword>
<feature type="signal peptide" evidence="10">
    <location>
        <begin position="1"/>
        <end position="22"/>
    </location>
</feature>
<name>A0A917EC98_9HYPH</name>
<reference evidence="11" key="1">
    <citation type="journal article" date="2014" name="Int. J. Syst. Evol. Microbiol.">
        <title>Complete genome sequence of Corynebacterium casei LMG S-19264T (=DSM 44701T), isolated from a smear-ripened cheese.</title>
        <authorList>
            <consortium name="US DOE Joint Genome Institute (JGI-PGF)"/>
            <person name="Walter F."/>
            <person name="Albersmeier A."/>
            <person name="Kalinowski J."/>
            <person name="Ruckert C."/>
        </authorList>
    </citation>
    <scope>NUCLEOTIDE SEQUENCE</scope>
    <source>
        <strain evidence="11">CGMCC 1.15367</strain>
    </source>
</reference>